<reference evidence="3" key="1">
    <citation type="submission" date="2023-10" db="EMBL/GenBank/DDBJ databases">
        <authorList>
            <person name="Chen Y."/>
            <person name="Shah S."/>
            <person name="Dougan E. K."/>
            <person name="Thang M."/>
            <person name="Chan C."/>
        </authorList>
    </citation>
    <scope>NUCLEOTIDE SEQUENCE [LARGE SCALE GENOMIC DNA]</scope>
</reference>
<dbReference type="InterPro" id="IPR012337">
    <property type="entry name" value="RNaseH-like_sf"/>
</dbReference>
<gene>
    <name evidence="3" type="ORF">PCOR1329_LOCUS28034</name>
</gene>
<sequence length="1568" mass="175239">MESGQSGVKIPVWNGEASTLESFEEKVKLWVLGTKKEDRVYLGPRLVQAMDEDSQQWHEAKKVVLDDLVKEDGAERVVNALKGVRGTVTMQEAVSKWREFMRGIYRNPGEGPKKWVSRFDIHLSKIGKALHAVRNDIPATGFMHEFILGLILLGGTGLDPSEQAAVLATSGPKGNSYMYQDVKKALAEQWSEEQLATIDKQKGYKSRKGVHAIFEDPEQIGELTAYAEEIYDEAYHDGFGEAADLTETAMAAAEELMTATIGDPSIAEEHPGQDDSLAAAVLPGEDRADEWTETAYAASRTFLEARKLINEVKNARGYFPVVGLGAYDAMPTQPADRKRAFNSFVGALEHIVEFDSFVGTCAEEQILVEDDGNFEDGTFIGFSLDECKGHAILDGGASRSVGGVEQLEYLNGHLHPMEVGPGAGLGFSFAGGDQADAPSKVSFQVHNLDDQTVEIYVLDRPSPILLGVDMLKKFGLVIDYERNTVYSRRLKKEIPTRVLASGHLALDLTALSDAGSALCCDPGRDTATAEKTSSIVVATRGPKDAEDLPRELQQLLEIGIRIRSKFPNLSTQMMTPILEHLLEYANWAEGDKGTNAHVDQIKCRDCGEILFKYIFAKPQDQQLSLCIKSREHFQRLEATGQAQLPRVRPSCNPDMNYADSTSESEPTPAKCSTAYAKPPAVQMIIENERNAIRQEEQTRLAKEIIEKGLIQTSAPSKPDVEIKVEEMIDPPRAMKRQGVPEPMVSKSAYGIPVPGDLPTPSGMPRPAGAMKLVQALMEERPRKVWFSPPCGAESPLQNLNPMTEEAQKKLIKTRKIQRNTVWAITHFREAGFCDIYLEQSGRCRSCTGNFKSLKQELHGCTIHGCMYDMRDEKEEVLLKKEWYIATTDETFEKEVGRRCQDLHVNLPIEGETRVALTANYPVNMCKKIAKHFMKTITSDEALSYLVKEVNAKDDGDLEAIIAHLHRNFGHCSLTAVEAALKTRQADRKLVDLCKHYECPSCKAAQRFQLRPIASSGPSVPTPGKELGEMDKNCGNTTAQEMKDTVLKSWIQHYGKPEVLRSDPEGCFRKAEHRAWLSGHGIERRPEPGEAHWRMGVVERCIETIKEIATRMAWEAPEDIEPQEIFTWACAANNDLMRHNDYSPLMLLMGRTPAGHGLQDEENPSTLSAEVKEDQFQKLVLNKRTAYKACVEHYLSEKTKRALLAKTRPFKVWEPGEKAHYWRSAKGNSHKTKQGMSGRFHGPATVLMQEREVKNGVAERRGVVWLVDGDRLARAAAAHLRTVTKAEQTLESISAGSSDQFQRMPTNQDQTSGTTFPRVKMDREEINTENHLATIMDRITKKKIYQENQQKFTKSQEEDMTDLLRDLNPKFPGMTSHLQKVSTSGKQRHRADFVVYLEMLKAQAPDIYMADLGRTDPEEEVSPEWKSPWEYSRKAKQEDLVGYSSEEKAGLAVLVGFTIDEKDLGQLEKNPERMLAALVKQNKVEVKLKDLTPEEKKQLPFAKENEIKSFLKYRVCEAASRAGVHPGALMKMRWVITKKDGRPQGTPGGSWLHGSELGTDQDGIPYAQP</sequence>
<dbReference type="InterPro" id="IPR036397">
    <property type="entry name" value="RNaseH_sf"/>
</dbReference>
<feature type="domain" description="Integrase catalytic" evidence="2">
    <location>
        <begin position="1037"/>
        <end position="1160"/>
    </location>
</feature>
<organism evidence="3 4">
    <name type="scientific">Prorocentrum cordatum</name>
    <dbReference type="NCBI Taxonomy" id="2364126"/>
    <lineage>
        <taxon>Eukaryota</taxon>
        <taxon>Sar</taxon>
        <taxon>Alveolata</taxon>
        <taxon>Dinophyceae</taxon>
        <taxon>Prorocentrales</taxon>
        <taxon>Prorocentraceae</taxon>
        <taxon>Prorocentrum</taxon>
    </lineage>
</organism>
<proteinExistence type="predicted"/>
<protein>
    <recommendedName>
        <fullName evidence="2">Integrase catalytic domain-containing protein</fullName>
    </recommendedName>
</protein>
<dbReference type="InterPro" id="IPR021109">
    <property type="entry name" value="Peptidase_aspartic_dom_sf"/>
</dbReference>
<evidence type="ECO:0000313" key="4">
    <source>
        <dbReference type="Proteomes" id="UP001189429"/>
    </source>
</evidence>
<accession>A0ABN9SAH8</accession>
<keyword evidence="4" id="KW-1185">Reference proteome</keyword>
<evidence type="ECO:0000313" key="3">
    <source>
        <dbReference type="EMBL" id="CAK0828940.1"/>
    </source>
</evidence>
<evidence type="ECO:0000256" key="1">
    <source>
        <dbReference type="SAM" id="MobiDB-lite"/>
    </source>
</evidence>
<dbReference type="InterPro" id="IPR001584">
    <property type="entry name" value="Integrase_cat-core"/>
</dbReference>
<dbReference type="Gene3D" id="2.40.70.10">
    <property type="entry name" value="Acid Proteases"/>
    <property type="match status" value="1"/>
</dbReference>
<feature type="region of interest" description="Disordered" evidence="1">
    <location>
        <begin position="1538"/>
        <end position="1568"/>
    </location>
</feature>
<name>A0ABN9SAH8_9DINO</name>
<dbReference type="EMBL" id="CAUYUJ010010261">
    <property type="protein sequence ID" value="CAK0828940.1"/>
    <property type="molecule type" value="Genomic_DNA"/>
</dbReference>
<dbReference type="Gene3D" id="3.30.420.10">
    <property type="entry name" value="Ribonuclease H-like superfamily/Ribonuclease H"/>
    <property type="match status" value="1"/>
</dbReference>
<dbReference type="SUPFAM" id="SSF53098">
    <property type="entry name" value="Ribonuclease H-like"/>
    <property type="match status" value="1"/>
</dbReference>
<dbReference type="PROSITE" id="PS50994">
    <property type="entry name" value="INTEGRASE"/>
    <property type="match status" value="1"/>
</dbReference>
<dbReference type="Proteomes" id="UP001189429">
    <property type="component" value="Unassembled WGS sequence"/>
</dbReference>
<comment type="caution">
    <text evidence="3">The sequence shown here is derived from an EMBL/GenBank/DDBJ whole genome shotgun (WGS) entry which is preliminary data.</text>
</comment>
<evidence type="ECO:0000259" key="2">
    <source>
        <dbReference type="PROSITE" id="PS50994"/>
    </source>
</evidence>